<reference evidence="3 4" key="1">
    <citation type="journal article" date="2010" name="Stand. Genomic Sci.">
        <title>Complete genome sequence of Olsenella uli type strain (VPI D76D-27C).</title>
        <authorList>
            <person name="Goker M."/>
            <person name="Held B."/>
            <person name="Lucas S."/>
            <person name="Nolan M."/>
            <person name="Yasawong M."/>
            <person name="Glavina Del Rio T."/>
            <person name="Tice H."/>
            <person name="Cheng J.F."/>
            <person name="Bruce D."/>
            <person name="Detter J.C."/>
            <person name="Tapia R."/>
            <person name="Han C."/>
            <person name="Goodwin L."/>
            <person name="Pitluck S."/>
            <person name="Liolios K."/>
            <person name="Ivanova N."/>
            <person name="Mavromatis K."/>
            <person name="Mikhailova N."/>
            <person name="Pati A."/>
            <person name="Chen A."/>
            <person name="Palaniappan K."/>
            <person name="Land M."/>
            <person name="Hauser L."/>
            <person name="Chang Y.J."/>
            <person name="Jeffries C.D."/>
            <person name="Rohde M."/>
            <person name="Sikorski J."/>
            <person name="Pukall R."/>
            <person name="Woyke T."/>
            <person name="Bristow J."/>
            <person name="Eisen J.A."/>
            <person name="Markowitz V."/>
            <person name="Hugenholtz P."/>
            <person name="Kyrpides N.C."/>
            <person name="Klenk H.P."/>
            <person name="Lapidus A."/>
        </authorList>
    </citation>
    <scope>NUCLEOTIDE SEQUENCE [LARGE SCALE GENOMIC DNA]</scope>
    <source>
        <strain evidence="4">ATCC 49627 / DSM 7084 / CIP 109912 / JCM 12494 / NCIMB 702895 / VPI D76D-27C</strain>
    </source>
</reference>
<dbReference type="AlphaFoldDB" id="E1QYA1"/>
<dbReference type="KEGG" id="ols:Olsu_0237"/>
<dbReference type="Pfam" id="PF02452">
    <property type="entry name" value="PemK_toxin"/>
    <property type="match status" value="1"/>
</dbReference>
<accession>E1QYA1</accession>
<comment type="similarity">
    <text evidence="1">Belongs to the PemK/MazF family.</text>
</comment>
<evidence type="ECO:0000313" key="3">
    <source>
        <dbReference type="EMBL" id="ADK67365.1"/>
    </source>
</evidence>
<protein>
    <recommendedName>
        <fullName evidence="5">Transcriptional modulator of MazE/toxin, MazF</fullName>
    </recommendedName>
</protein>
<dbReference type="Proteomes" id="UP000000333">
    <property type="component" value="Chromosome"/>
</dbReference>
<dbReference type="HOGENOM" id="CLU_121823_6_2_11"/>
<evidence type="ECO:0000313" key="4">
    <source>
        <dbReference type="Proteomes" id="UP000000333"/>
    </source>
</evidence>
<dbReference type="OrthoDB" id="1797254at2"/>
<dbReference type="GeneID" id="78511707"/>
<dbReference type="InterPro" id="IPR003477">
    <property type="entry name" value="PemK-like"/>
</dbReference>
<gene>
    <name evidence="3" type="ordered locus">Olsu_0237</name>
</gene>
<dbReference type="RefSeq" id="WP_013251117.1">
    <property type="nucleotide sequence ID" value="NC_014363.1"/>
</dbReference>
<keyword evidence="4" id="KW-1185">Reference proteome</keyword>
<sequence>MTSSGVPRPWEIWHARFDFSEGKGYKYRPVIVVDVAEDGSIVMMVTSATNRLHLEHDHFISGWQAAGLEKPSIARADRIAQIPADYLGTAGRIGRLDGADIQAITRILAEIAEG</sequence>
<dbReference type="Gene3D" id="2.30.30.110">
    <property type="match status" value="1"/>
</dbReference>
<dbReference type="InterPro" id="IPR011067">
    <property type="entry name" value="Plasmid_toxin/cell-grow_inhib"/>
</dbReference>
<name>E1QYA1_OLSUV</name>
<dbReference type="EMBL" id="CP002106">
    <property type="protein sequence ID" value="ADK67365.1"/>
    <property type="molecule type" value="Genomic_DNA"/>
</dbReference>
<evidence type="ECO:0000256" key="1">
    <source>
        <dbReference type="ARBA" id="ARBA00007521"/>
    </source>
</evidence>
<dbReference type="GO" id="GO:0003677">
    <property type="term" value="F:DNA binding"/>
    <property type="evidence" value="ECO:0007669"/>
    <property type="project" value="InterPro"/>
</dbReference>
<organism evidence="3 4">
    <name type="scientific">Olsenella uli (strain ATCC 49627 / DSM 7084 / CCUG 31166 / CIP 109912 / JCM 12494 / LMG 11480 / NCIMB 702895 / VPI D76D-27C)</name>
    <name type="common">Lactobacillus uli</name>
    <dbReference type="NCBI Taxonomy" id="633147"/>
    <lineage>
        <taxon>Bacteria</taxon>
        <taxon>Bacillati</taxon>
        <taxon>Actinomycetota</taxon>
        <taxon>Coriobacteriia</taxon>
        <taxon>Coriobacteriales</taxon>
        <taxon>Atopobiaceae</taxon>
        <taxon>Olsenella</taxon>
    </lineage>
</organism>
<proteinExistence type="inferred from homology"/>
<evidence type="ECO:0000256" key="2">
    <source>
        <dbReference type="ARBA" id="ARBA00022649"/>
    </source>
</evidence>
<dbReference type="STRING" id="633147.Olsu_0237"/>
<dbReference type="eggNOG" id="ENOG50331EU">
    <property type="taxonomic scope" value="Bacteria"/>
</dbReference>
<evidence type="ECO:0008006" key="5">
    <source>
        <dbReference type="Google" id="ProtNLM"/>
    </source>
</evidence>
<keyword evidence="2" id="KW-1277">Toxin-antitoxin system</keyword>
<dbReference type="SUPFAM" id="SSF50118">
    <property type="entry name" value="Cell growth inhibitor/plasmid maintenance toxic component"/>
    <property type="match status" value="1"/>
</dbReference>